<dbReference type="STRING" id="349521.HCH_01938"/>
<dbReference type="AlphaFoldDB" id="Q2SKQ2"/>
<dbReference type="EMBL" id="CP000155">
    <property type="protein sequence ID" value="ABC28772.1"/>
    <property type="molecule type" value="Genomic_DNA"/>
</dbReference>
<dbReference type="eggNOG" id="COG4321">
    <property type="taxonomic scope" value="Bacteria"/>
</dbReference>
<dbReference type="RefSeq" id="WP_011395843.1">
    <property type="nucleotide sequence ID" value="NC_007645.1"/>
</dbReference>
<evidence type="ECO:0000313" key="2">
    <source>
        <dbReference type="EMBL" id="ABC28772.1"/>
    </source>
</evidence>
<dbReference type="Proteomes" id="UP000000238">
    <property type="component" value="Chromosome"/>
</dbReference>
<dbReference type="InterPro" id="IPR038268">
    <property type="entry name" value="RHH_sf"/>
</dbReference>
<evidence type="ECO:0000259" key="1">
    <source>
        <dbReference type="Pfam" id="PF13467"/>
    </source>
</evidence>
<keyword evidence="2" id="KW-0808">Transferase</keyword>
<dbReference type="Pfam" id="PF13467">
    <property type="entry name" value="RHH_4"/>
    <property type="match status" value="1"/>
</dbReference>
<sequence>MCEIYANTDPQLYEAHSKSVRLRGFVTSVRLEQRFWALLEEIADSEGMSTSQFMAKLYDEVVEKRGEVGNFASLLRVVCATYLERKYSAGLIAV</sequence>
<keyword evidence="3" id="KW-1185">Reference proteome</keyword>
<dbReference type="GO" id="GO:0016740">
    <property type="term" value="F:transferase activity"/>
    <property type="evidence" value="ECO:0007669"/>
    <property type="project" value="UniProtKB-KW"/>
</dbReference>
<dbReference type="HOGENOM" id="CLU_155738_2_1_6"/>
<name>Q2SKQ2_HAHCH</name>
<dbReference type="KEGG" id="hch:HCH_01938"/>
<proteinExistence type="predicted"/>
<dbReference type="OrthoDB" id="5458732at2"/>
<dbReference type="InterPro" id="IPR027373">
    <property type="entry name" value="RHH_dom"/>
</dbReference>
<protein>
    <submittedName>
        <fullName evidence="2">Uncharacterized protein related to arylsulfate sulfotransferase involved in siderophore biosynthesis</fullName>
    </submittedName>
</protein>
<dbReference type="Gene3D" id="1.10.3990.20">
    <property type="entry name" value="protein bp1543"/>
    <property type="match status" value="1"/>
</dbReference>
<organism evidence="2 3">
    <name type="scientific">Hahella chejuensis (strain KCTC 2396)</name>
    <dbReference type="NCBI Taxonomy" id="349521"/>
    <lineage>
        <taxon>Bacteria</taxon>
        <taxon>Pseudomonadati</taxon>
        <taxon>Pseudomonadota</taxon>
        <taxon>Gammaproteobacteria</taxon>
        <taxon>Oceanospirillales</taxon>
        <taxon>Hahellaceae</taxon>
        <taxon>Hahella</taxon>
    </lineage>
</organism>
<evidence type="ECO:0000313" key="3">
    <source>
        <dbReference type="Proteomes" id="UP000000238"/>
    </source>
</evidence>
<reference evidence="2 3" key="1">
    <citation type="journal article" date="2005" name="Nucleic Acids Res.">
        <title>Genomic blueprint of Hahella chejuensis, a marine microbe producing an algicidal agent.</title>
        <authorList>
            <person name="Jeong H."/>
            <person name="Yim J.H."/>
            <person name="Lee C."/>
            <person name="Choi S.-H."/>
            <person name="Park Y.K."/>
            <person name="Yoon S.H."/>
            <person name="Hur C.-G."/>
            <person name="Kang H.-Y."/>
            <person name="Kim D."/>
            <person name="Lee H.H."/>
            <person name="Park K.H."/>
            <person name="Park S.-H."/>
            <person name="Park H.-S."/>
            <person name="Lee H.K."/>
            <person name="Oh T.K."/>
            <person name="Kim J.F."/>
        </authorList>
    </citation>
    <scope>NUCLEOTIDE SEQUENCE [LARGE SCALE GENOMIC DNA]</scope>
    <source>
        <strain evidence="2 3">KCTC 2396</strain>
    </source>
</reference>
<accession>Q2SKQ2</accession>
<gene>
    <name evidence="2" type="ordered locus">HCH_01938</name>
</gene>
<feature type="domain" description="Ribbon-helix-helix" evidence="1">
    <location>
        <begin position="16"/>
        <end position="83"/>
    </location>
</feature>